<comment type="caution">
    <text evidence="1">The sequence shown here is derived from an EMBL/GenBank/DDBJ whole genome shotgun (WGS) entry which is preliminary data.</text>
</comment>
<evidence type="ECO:0000313" key="1">
    <source>
        <dbReference type="EMBL" id="GGD21298.1"/>
    </source>
</evidence>
<dbReference type="EMBL" id="BMFG01000003">
    <property type="protein sequence ID" value="GGD21298.1"/>
    <property type="molecule type" value="Genomic_DNA"/>
</dbReference>
<organism evidence="1 2">
    <name type="scientific">Flavobacterium orientale</name>
    <dbReference type="NCBI Taxonomy" id="1756020"/>
    <lineage>
        <taxon>Bacteria</taxon>
        <taxon>Pseudomonadati</taxon>
        <taxon>Bacteroidota</taxon>
        <taxon>Flavobacteriia</taxon>
        <taxon>Flavobacteriales</taxon>
        <taxon>Flavobacteriaceae</taxon>
        <taxon>Flavobacterium</taxon>
    </lineage>
</organism>
<gene>
    <name evidence="1" type="ORF">GCM10011343_09690</name>
</gene>
<dbReference type="Proteomes" id="UP000625735">
    <property type="component" value="Unassembled WGS sequence"/>
</dbReference>
<reference evidence="1" key="1">
    <citation type="journal article" date="2014" name="Int. J. Syst. Evol. Microbiol.">
        <title>Complete genome sequence of Corynebacterium casei LMG S-19264T (=DSM 44701T), isolated from a smear-ripened cheese.</title>
        <authorList>
            <consortium name="US DOE Joint Genome Institute (JGI-PGF)"/>
            <person name="Walter F."/>
            <person name="Albersmeier A."/>
            <person name="Kalinowski J."/>
            <person name="Ruckert C."/>
        </authorList>
    </citation>
    <scope>NUCLEOTIDE SEQUENCE</scope>
    <source>
        <strain evidence="1">CGMCC 1.12506</strain>
    </source>
</reference>
<reference evidence="1" key="2">
    <citation type="submission" date="2020-09" db="EMBL/GenBank/DDBJ databases">
        <authorList>
            <person name="Sun Q."/>
            <person name="Zhou Y."/>
        </authorList>
    </citation>
    <scope>NUCLEOTIDE SEQUENCE</scope>
    <source>
        <strain evidence="1">CGMCC 1.12506</strain>
    </source>
</reference>
<proteinExistence type="predicted"/>
<keyword evidence="2" id="KW-1185">Reference proteome</keyword>
<dbReference type="AlphaFoldDB" id="A0A917DB56"/>
<protein>
    <submittedName>
        <fullName evidence="1">Uncharacterized protein</fullName>
    </submittedName>
</protein>
<accession>A0A917DB56</accession>
<name>A0A917DB56_9FLAO</name>
<sequence length="167" mass="19645">MLTLNSCANKNYQYIENIKRDHNTGKENSKIILKSKNFNPSKKVFRKLNNISDDFIYIFSWVNYLPMAGTNHFRCLIYDRKSRRTFYVFNTLENTKSIYIDDNTIKFKEQKLILNYYLEKNIAALIALSPAFGSSEIGSEYYLFDSLSKEAFVIKNLVLNDDGEIWK</sequence>
<evidence type="ECO:0000313" key="2">
    <source>
        <dbReference type="Proteomes" id="UP000625735"/>
    </source>
</evidence>